<evidence type="ECO:0000259" key="7">
    <source>
        <dbReference type="Pfam" id="PF04085"/>
    </source>
</evidence>
<evidence type="ECO:0000256" key="3">
    <source>
        <dbReference type="ARBA" id="ARBA00022960"/>
    </source>
</evidence>
<keyword evidence="6" id="KW-0812">Transmembrane</keyword>
<evidence type="ECO:0000256" key="5">
    <source>
        <dbReference type="SAM" id="Coils"/>
    </source>
</evidence>
<dbReference type="Proteomes" id="UP000234530">
    <property type="component" value="Chromosome"/>
</dbReference>
<feature type="transmembrane region" description="Helical" evidence="6">
    <location>
        <begin position="12"/>
        <end position="31"/>
    </location>
</feature>
<keyword evidence="9" id="KW-1185">Reference proteome</keyword>
<protein>
    <recommendedName>
        <fullName evidence="2">Cell shape-determining protein MreC</fullName>
    </recommendedName>
    <alternativeName>
        <fullName evidence="4">Cell shape protein MreC</fullName>
    </alternativeName>
</protein>
<keyword evidence="6" id="KW-1133">Transmembrane helix</keyword>
<dbReference type="NCBIfam" id="NF010533">
    <property type="entry name" value="PRK13922.9-5"/>
    <property type="match status" value="1"/>
</dbReference>
<evidence type="ECO:0000256" key="1">
    <source>
        <dbReference type="ARBA" id="ARBA00009369"/>
    </source>
</evidence>
<dbReference type="GO" id="GO:0008360">
    <property type="term" value="P:regulation of cell shape"/>
    <property type="evidence" value="ECO:0007669"/>
    <property type="project" value="UniProtKB-KW"/>
</dbReference>
<dbReference type="KEGG" id="pzh:CX676_08130"/>
<organism evidence="8 9">
    <name type="scientific">Paracoccus zhejiangensis</name>
    <dbReference type="NCBI Taxonomy" id="1077935"/>
    <lineage>
        <taxon>Bacteria</taxon>
        <taxon>Pseudomonadati</taxon>
        <taxon>Pseudomonadota</taxon>
        <taxon>Alphaproteobacteria</taxon>
        <taxon>Rhodobacterales</taxon>
        <taxon>Paracoccaceae</taxon>
        <taxon>Paracoccus</taxon>
    </lineage>
</organism>
<dbReference type="RefSeq" id="WP_101752166.1">
    <property type="nucleotide sequence ID" value="NZ_CP025430.1"/>
</dbReference>
<dbReference type="PANTHER" id="PTHR34138">
    <property type="entry name" value="CELL SHAPE-DETERMINING PROTEIN MREC"/>
    <property type="match status" value="1"/>
</dbReference>
<reference evidence="8 9" key="1">
    <citation type="journal article" date="2013" name="Antonie Van Leeuwenhoek">
        <title>Paracoccus zhejiangensis sp. nov., isolated from activated sludge in wastewater-treatment system.</title>
        <authorList>
            <person name="Wu Z.G."/>
            <person name="Zhang D.F."/>
            <person name="Liu Y.L."/>
            <person name="Wang F."/>
            <person name="Jiang X."/>
            <person name="Li C."/>
            <person name="Li S.P."/>
            <person name="Hong Q."/>
            <person name="Li W.J."/>
        </authorList>
    </citation>
    <scope>NUCLEOTIDE SEQUENCE [LARGE SCALE GENOMIC DNA]</scope>
    <source>
        <strain evidence="8 9">J6</strain>
    </source>
</reference>
<evidence type="ECO:0000256" key="2">
    <source>
        <dbReference type="ARBA" id="ARBA00013855"/>
    </source>
</evidence>
<dbReference type="GO" id="GO:0005886">
    <property type="term" value="C:plasma membrane"/>
    <property type="evidence" value="ECO:0007669"/>
    <property type="project" value="TreeGrafter"/>
</dbReference>
<name>A0A2H5EXU1_9RHOB</name>
<dbReference type="PANTHER" id="PTHR34138:SF1">
    <property type="entry name" value="CELL SHAPE-DETERMINING PROTEIN MREC"/>
    <property type="match status" value="1"/>
</dbReference>
<evidence type="ECO:0000256" key="6">
    <source>
        <dbReference type="SAM" id="Phobius"/>
    </source>
</evidence>
<feature type="domain" description="Rod shape-determining protein MreC beta-barrel core" evidence="7">
    <location>
        <begin position="126"/>
        <end position="265"/>
    </location>
</feature>
<dbReference type="Gene3D" id="2.40.10.340">
    <property type="entry name" value="Rod shape-determining protein MreC, domain 1"/>
    <property type="match status" value="1"/>
</dbReference>
<sequence>MARKGYDFATPVRRVLIALLALVLIALFLFWRIDSPRAERMRTQMIDRFVPGFEWALVPVTQVSEMISGFQSYARLYEQNQELRRELQKMSAWKEAAVQLEQENAKLLAQNNVRIDPALTSVSGMVLTDSGTAFRQSVLLNVGQRDGIVDGWATMDGLGLVGRISGVGRQTSRVVLLTDPSSRVPVTIQPSGRRALLTGDNTPLPVLDFLEGIENVRPGDRVVTSGDGGVFPSALLVGQVVQASDGRLRLRMAADYDRLEFLRVLRSHPAELLEDAGALIPPGDAGFIGPMMPENPAAEDATVGSIGAGSDG</sequence>
<dbReference type="InterPro" id="IPR042175">
    <property type="entry name" value="Cell/Rod_MreC_2"/>
</dbReference>
<evidence type="ECO:0000256" key="4">
    <source>
        <dbReference type="ARBA" id="ARBA00032089"/>
    </source>
</evidence>
<keyword evidence="5" id="KW-0175">Coiled coil</keyword>
<comment type="similarity">
    <text evidence="1">Belongs to the MreC family.</text>
</comment>
<dbReference type="AlphaFoldDB" id="A0A2H5EXU1"/>
<keyword evidence="3" id="KW-0133">Cell shape</keyword>
<dbReference type="InterPro" id="IPR055342">
    <property type="entry name" value="MreC_beta-barrel_core"/>
</dbReference>
<dbReference type="EMBL" id="CP025430">
    <property type="protein sequence ID" value="AUH64126.1"/>
    <property type="molecule type" value="Genomic_DNA"/>
</dbReference>
<dbReference type="InterPro" id="IPR042177">
    <property type="entry name" value="Cell/Rod_1"/>
</dbReference>
<proteinExistence type="inferred from homology"/>
<evidence type="ECO:0000313" key="9">
    <source>
        <dbReference type="Proteomes" id="UP000234530"/>
    </source>
</evidence>
<dbReference type="OrthoDB" id="8478127at2"/>
<dbReference type="Pfam" id="PF04085">
    <property type="entry name" value="MreC"/>
    <property type="match status" value="1"/>
</dbReference>
<accession>A0A2H5EXU1</accession>
<dbReference type="InterPro" id="IPR007221">
    <property type="entry name" value="MreC"/>
</dbReference>
<keyword evidence="6" id="KW-0472">Membrane</keyword>
<dbReference type="Gene3D" id="2.40.10.350">
    <property type="entry name" value="Rod shape-determining protein MreC, domain 2"/>
    <property type="match status" value="1"/>
</dbReference>
<gene>
    <name evidence="8" type="ORF">CX676_08130</name>
</gene>
<dbReference type="NCBIfam" id="TIGR00219">
    <property type="entry name" value="mreC"/>
    <property type="match status" value="1"/>
</dbReference>
<evidence type="ECO:0000313" key="8">
    <source>
        <dbReference type="EMBL" id="AUH64126.1"/>
    </source>
</evidence>
<feature type="coiled-coil region" evidence="5">
    <location>
        <begin position="83"/>
        <end position="110"/>
    </location>
</feature>